<protein>
    <submittedName>
        <fullName evidence="10">Chaperone protein EcpD</fullName>
    </submittedName>
</protein>
<dbReference type="Pfam" id="PF02753">
    <property type="entry name" value="PapD_C"/>
    <property type="match status" value="1"/>
</dbReference>
<feature type="signal peptide" evidence="7">
    <location>
        <begin position="1"/>
        <end position="26"/>
    </location>
</feature>
<evidence type="ECO:0000256" key="2">
    <source>
        <dbReference type="ARBA" id="ARBA00007399"/>
    </source>
</evidence>
<dbReference type="PANTHER" id="PTHR30251:SF2">
    <property type="entry name" value="FIMBRIAL CHAPERONE YADV-RELATED"/>
    <property type="match status" value="1"/>
</dbReference>
<dbReference type="Pfam" id="PF00345">
    <property type="entry name" value="PapD_N"/>
    <property type="match status" value="1"/>
</dbReference>
<feature type="domain" description="Pili assembly chaperone N-terminal" evidence="8">
    <location>
        <begin position="28"/>
        <end position="149"/>
    </location>
</feature>
<dbReference type="SUPFAM" id="SSF49354">
    <property type="entry name" value="PapD-like"/>
    <property type="match status" value="1"/>
</dbReference>
<feature type="chain" id="PRO_5006038154" evidence="7">
    <location>
        <begin position="27"/>
        <end position="242"/>
    </location>
</feature>
<evidence type="ECO:0000256" key="7">
    <source>
        <dbReference type="SAM" id="SignalP"/>
    </source>
</evidence>
<evidence type="ECO:0000259" key="8">
    <source>
        <dbReference type="Pfam" id="PF00345"/>
    </source>
</evidence>
<feature type="domain" description="Pili assembly chaperone C-terminal" evidence="9">
    <location>
        <begin position="174"/>
        <end position="235"/>
    </location>
</feature>
<comment type="similarity">
    <text evidence="2">Belongs to the periplasmic pilus chaperone family.</text>
</comment>
<dbReference type="Gene3D" id="2.60.40.10">
    <property type="entry name" value="Immunoglobulins"/>
    <property type="match status" value="2"/>
</dbReference>
<dbReference type="InterPro" id="IPR013783">
    <property type="entry name" value="Ig-like_fold"/>
</dbReference>
<accession>A0A0N9NLR3</accession>
<evidence type="ECO:0000256" key="5">
    <source>
        <dbReference type="ARBA" id="ARBA00022764"/>
    </source>
</evidence>
<evidence type="ECO:0000256" key="3">
    <source>
        <dbReference type="ARBA" id="ARBA00022558"/>
    </source>
</evidence>
<dbReference type="PRINTS" id="PR00969">
    <property type="entry name" value="CHAPERONPILI"/>
</dbReference>
<dbReference type="InterPro" id="IPR050643">
    <property type="entry name" value="Periplasmic_pilus_chap"/>
</dbReference>
<evidence type="ECO:0000313" key="10">
    <source>
        <dbReference type="EMBL" id="ALG88539.1"/>
    </source>
</evidence>
<reference evidence="10" key="1">
    <citation type="journal article" date="2015" name="Environ. Microbiol.">
        <title>Plasmids from the gut microbiome of cabbage root fly larvae encode SaxA that catalyses the conversion of the plant toxin 2-phenylethyl isothiocyanate.</title>
        <authorList>
            <person name="Welte C.U."/>
            <person name="de Graaf R.M."/>
            <person name="van den Bosch T.J."/>
            <person name="Op den Camp H.J."/>
            <person name="van Dam N.M."/>
            <person name="Jetten M.S."/>
        </authorList>
    </citation>
    <scope>NUCLEOTIDE SEQUENCE</scope>
    <source>
        <plasmid evidence="10">Drgb3</plasmid>
    </source>
</reference>
<dbReference type="InterPro" id="IPR008962">
    <property type="entry name" value="PapD-like_sf"/>
</dbReference>
<keyword evidence="4 7" id="KW-0732">Signal</keyword>
<organism evidence="10">
    <name type="scientific">Pectobacterium carotovorum</name>
    <name type="common">Erwinia carotovora</name>
    <dbReference type="NCBI Taxonomy" id="554"/>
    <lineage>
        <taxon>Bacteria</taxon>
        <taxon>Pseudomonadati</taxon>
        <taxon>Pseudomonadota</taxon>
        <taxon>Gammaproteobacteria</taxon>
        <taxon>Enterobacterales</taxon>
        <taxon>Pectobacteriaceae</taxon>
        <taxon>Pectobacterium</taxon>
    </lineage>
</organism>
<evidence type="ECO:0000259" key="9">
    <source>
        <dbReference type="Pfam" id="PF02753"/>
    </source>
</evidence>
<sequence>MASSALIRTFSAACLLAAAVSLPALASVIVNGTRVVYDAQEREVVVRLTNTGTLPVLVQSWIDDGDMNATPDRIRAPFTLTPPINRINADKSQTLRISYTGSPDLPQTRESVYWLNVLEMPAVKKNEKENKLRVAFRTRIKLFYRPAALANREKASEAASQLSWSVAGNQLTATNSSPYFVSLVSVSVKGAGSQGAVEGEMVPPAGSHTFTLPAGVRAGAGTVLTYEFVNDWGALRQVDYTL</sequence>
<proteinExistence type="inferred from homology"/>
<dbReference type="GO" id="GO:0030288">
    <property type="term" value="C:outer membrane-bounded periplasmic space"/>
    <property type="evidence" value="ECO:0007669"/>
    <property type="project" value="InterPro"/>
</dbReference>
<evidence type="ECO:0000256" key="6">
    <source>
        <dbReference type="ARBA" id="ARBA00023186"/>
    </source>
</evidence>
<keyword evidence="6" id="KW-0143">Chaperone</keyword>
<dbReference type="AlphaFoldDB" id="A0A0N9NLR3"/>
<name>A0A0N9NLR3_PECCA</name>
<evidence type="ECO:0000256" key="1">
    <source>
        <dbReference type="ARBA" id="ARBA00004418"/>
    </source>
</evidence>
<keyword evidence="10" id="KW-0614">Plasmid</keyword>
<dbReference type="FunFam" id="2.60.40.10:FF:000458">
    <property type="entry name" value="Molecular chaperone FimC"/>
    <property type="match status" value="1"/>
</dbReference>
<dbReference type="PANTHER" id="PTHR30251">
    <property type="entry name" value="PILUS ASSEMBLY CHAPERONE"/>
    <property type="match status" value="1"/>
</dbReference>
<dbReference type="InterPro" id="IPR036316">
    <property type="entry name" value="Pili_assmbl_chap_C_dom_sf"/>
</dbReference>
<dbReference type="RefSeq" id="WP_181375068.1">
    <property type="nucleotide sequence ID" value="NZ_KT351734.1"/>
</dbReference>
<reference evidence="10" key="2">
    <citation type="submission" date="2015-07" db="EMBL/GenBank/DDBJ databases">
        <authorList>
            <person name="Welte C."/>
            <person name="de Graaf R."/>
            <person name="van den Bosch T.J.M."/>
            <person name="Op den Camp H."/>
            <person name="van Dam N."/>
            <person name="Jetten M."/>
        </authorList>
    </citation>
    <scope>NUCLEOTIDE SEQUENCE</scope>
    <source>
        <plasmid evidence="10">Drgb3</plasmid>
    </source>
</reference>
<dbReference type="EMBL" id="KT351734">
    <property type="protein sequence ID" value="ALG88539.1"/>
    <property type="molecule type" value="Genomic_DNA"/>
</dbReference>
<dbReference type="InterPro" id="IPR016148">
    <property type="entry name" value="Pili_assmbl_chaperone_C"/>
</dbReference>
<comment type="subcellular location">
    <subcellularLocation>
        <location evidence="1">Periplasm</location>
    </subcellularLocation>
</comment>
<dbReference type="InterPro" id="IPR016147">
    <property type="entry name" value="Pili_assmbl_chaperone_N"/>
</dbReference>
<evidence type="ECO:0000256" key="4">
    <source>
        <dbReference type="ARBA" id="ARBA00022729"/>
    </source>
</evidence>
<keyword evidence="3" id="KW-1029">Fimbrium biogenesis</keyword>
<geneLocation type="plasmid" evidence="10">
    <name>Drgb3</name>
</geneLocation>
<keyword evidence="5" id="KW-0574">Periplasm</keyword>
<dbReference type="GO" id="GO:0071555">
    <property type="term" value="P:cell wall organization"/>
    <property type="evidence" value="ECO:0007669"/>
    <property type="project" value="InterPro"/>
</dbReference>
<dbReference type="InterPro" id="IPR001829">
    <property type="entry name" value="Pili_assmbl_chaperone_bac"/>
</dbReference>
<dbReference type="SUPFAM" id="SSF49584">
    <property type="entry name" value="Periplasmic chaperone C-domain"/>
    <property type="match status" value="1"/>
</dbReference>